<proteinExistence type="predicted"/>
<protein>
    <recommendedName>
        <fullName evidence="3">PPM-type phosphatase domain-containing protein</fullName>
    </recommendedName>
</protein>
<evidence type="ECO:0000259" key="3">
    <source>
        <dbReference type="Pfam" id="PF07228"/>
    </source>
</evidence>
<comment type="caution">
    <text evidence="4">The sequence shown here is derived from an EMBL/GenBank/DDBJ whole genome shotgun (WGS) entry which is preliminary data.</text>
</comment>
<dbReference type="Pfam" id="PF07228">
    <property type="entry name" value="SpoIIE"/>
    <property type="match status" value="1"/>
</dbReference>
<dbReference type="PANTHER" id="PTHR43156:SF2">
    <property type="entry name" value="STAGE II SPORULATION PROTEIN E"/>
    <property type="match status" value="1"/>
</dbReference>
<dbReference type="InterPro" id="IPR052016">
    <property type="entry name" value="Bact_Sigma-Reg"/>
</dbReference>
<evidence type="ECO:0000256" key="1">
    <source>
        <dbReference type="ARBA" id="ARBA00022801"/>
    </source>
</evidence>
<feature type="transmembrane region" description="Helical" evidence="2">
    <location>
        <begin position="102"/>
        <end position="124"/>
    </location>
</feature>
<dbReference type="InterPro" id="IPR036457">
    <property type="entry name" value="PPM-type-like_dom_sf"/>
</dbReference>
<accession>A0A3B0C3A4</accession>
<feature type="transmembrane region" description="Helical" evidence="2">
    <location>
        <begin position="221"/>
        <end position="242"/>
    </location>
</feature>
<evidence type="ECO:0000313" key="5">
    <source>
        <dbReference type="Proteomes" id="UP000282311"/>
    </source>
</evidence>
<dbReference type="PANTHER" id="PTHR43156">
    <property type="entry name" value="STAGE II SPORULATION PROTEIN E-RELATED"/>
    <property type="match status" value="1"/>
</dbReference>
<dbReference type="RefSeq" id="WP_120749582.1">
    <property type="nucleotide sequence ID" value="NZ_RBAH01000018.1"/>
</dbReference>
<dbReference type="InterPro" id="IPR001932">
    <property type="entry name" value="PPM-type_phosphatase-like_dom"/>
</dbReference>
<keyword evidence="2" id="KW-0812">Transmembrane</keyword>
<feature type="transmembrane region" description="Helical" evidence="2">
    <location>
        <begin position="139"/>
        <end position="160"/>
    </location>
</feature>
<feature type="transmembrane region" description="Helical" evidence="2">
    <location>
        <begin position="12"/>
        <end position="31"/>
    </location>
</feature>
<keyword evidence="2" id="KW-0472">Membrane</keyword>
<evidence type="ECO:0000256" key="2">
    <source>
        <dbReference type="SAM" id="Phobius"/>
    </source>
</evidence>
<feature type="domain" description="PPM-type phosphatase" evidence="3">
    <location>
        <begin position="347"/>
        <end position="426"/>
    </location>
</feature>
<gene>
    <name evidence="4" type="ORF">D7M11_22875</name>
</gene>
<dbReference type="Gene3D" id="3.60.40.10">
    <property type="entry name" value="PPM-type phosphatase domain"/>
    <property type="match status" value="1"/>
</dbReference>
<dbReference type="EMBL" id="RBAH01000018">
    <property type="protein sequence ID" value="RKN78914.1"/>
    <property type="molecule type" value="Genomic_DNA"/>
</dbReference>
<feature type="transmembrane region" description="Helical" evidence="2">
    <location>
        <begin position="180"/>
        <end position="201"/>
    </location>
</feature>
<keyword evidence="2" id="KW-1133">Transmembrane helix</keyword>
<dbReference type="GO" id="GO:0016791">
    <property type="term" value="F:phosphatase activity"/>
    <property type="evidence" value="ECO:0007669"/>
    <property type="project" value="TreeGrafter"/>
</dbReference>
<keyword evidence="5" id="KW-1185">Reference proteome</keyword>
<organism evidence="4 5">
    <name type="scientific">Paenibacillus ginsengarvi</name>
    <dbReference type="NCBI Taxonomy" id="400777"/>
    <lineage>
        <taxon>Bacteria</taxon>
        <taxon>Bacillati</taxon>
        <taxon>Bacillota</taxon>
        <taxon>Bacilli</taxon>
        <taxon>Bacillales</taxon>
        <taxon>Paenibacillaceae</taxon>
        <taxon>Paenibacillus</taxon>
    </lineage>
</organism>
<evidence type="ECO:0000313" key="4">
    <source>
        <dbReference type="EMBL" id="RKN78914.1"/>
    </source>
</evidence>
<dbReference type="AlphaFoldDB" id="A0A3B0C3A4"/>
<keyword evidence="1" id="KW-0378">Hydrolase</keyword>
<reference evidence="4 5" key="1">
    <citation type="journal article" date="2007" name="Int. J. Syst. Evol. Microbiol.">
        <title>Paenibacillus ginsengarvi sp. nov., isolated from soil from ginseng cultivation.</title>
        <authorList>
            <person name="Yoon M.H."/>
            <person name="Ten L.N."/>
            <person name="Im W.T."/>
        </authorList>
    </citation>
    <scope>NUCLEOTIDE SEQUENCE [LARGE SCALE GENOMIC DNA]</scope>
    <source>
        <strain evidence="4 5">KCTC 13059</strain>
    </source>
</reference>
<dbReference type="OrthoDB" id="311592at2"/>
<dbReference type="Proteomes" id="UP000282311">
    <property type="component" value="Unassembled WGS sequence"/>
</dbReference>
<sequence length="483" mass="52358">MLKGHARLLYNRLVVMYITIAVVSGSAMLVSNRFVSEYSSERLAAGAGYIAAAFACWVLLASGFSRRRLSRVEAYLNGESGGAQQAELLPIWRQLVGFPVHLFWFFLLFGLLMAQGSQLLALAFEEGPRRWLYYGKSTLFNATSMVGLAFVHYGLSRSILRRSMPVLGEADARELRFVSLLRPLTLAFICAITFPLLRIMWHAAENESKGSAVSPATLASIALIGGLIVFVAFAILSFSFIYELRDMIGKLRLAAASHTDGSGSAGEAIPLVSRYEAGQLAVVYNELQVRKRNEYARLLHERELAGNVQRHIMHKGEAKLGNWRVRGEARENGEIGGHFYDIVHCGGGKLAFVAGCVSGGGMPSALALSAFIGMFRSEAGIGDAAGLADRLNARLGHMFRGTHTIDVLLGVADFHRDHIDIVRAGMGLQAPAFGERLEGQYRSSTVPVGLNNPLLLTLAEARAGAVIWVSRVPAEGGKGYGEA</sequence>
<name>A0A3B0C3A4_9BACL</name>
<feature type="transmembrane region" description="Helical" evidence="2">
    <location>
        <begin position="43"/>
        <end position="61"/>
    </location>
</feature>